<evidence type="ECO:0000313" key="2">
    <source>
        <dbReference type="Ensembl" id="ENSNFUP00015031177.1"/>
    </source>
</evidence>
<dbReference type="Ensembl" id="ENSNFUT00015032576.1">
    <property type="protein sequence ID" value="ENSNFUP00015031177.1"/>
    <property type="gene ID" value="ENSNFUG00015015215.1"/>
</dbReference>
<dbReference type="Proteomes" id="UP000694548">
    <property type="component" value="Chromosome sgr19"/>
</dbReference>
<keyword evidence="3" id="KW-1185">Reference proteome</keyword>
<dbReference type="InterPro" id="IPR000477">
    <property type="entry name" value="RT_dom"/>
</dbReference>
<evidence type="ECO:0000259" key="1">
    <source>
        <dbReference type="PROSITE" id="PS50878"/>
    </source>
</evidence>
<dbReference type="InterPro" id="IPR043502">
    <property type="entry name" value="DNA/RNA_pol_sf"/>
</dbReference>
<dbReference type="PANTHER" id="PTHR33332">
    <property type="entry name" value="REVERSE TRANSCRIPTASE DOMAIN-CONTAINING PROTEIN"/>
    <property type="match status" value="1"/>
</dbReference>
<protein>
    <recommendedName>
        <fullName evidence="1">Reverse transcriptase domain-containing protein</fullName>
    </recommendedName>
</protein>
<reference evidence="2" key="3">
    <citation type="submission" date="2025-09" db="UniProtKB">
        <authorList>
            <consortium name="Ensembl"/>
        </authorList>
    </citation>
    <scope>IDENTIFICATION</scope>
</reference>
<evidence type="ECO:0000313" key="3">
    <source>
        <dbReference type="Proteomes" id="UP000694548"/>
    </source>
</evidence>
<organism evidence="2 3">
    <name type="scientific">Nothobranchius furzeri</name>
    <name type="common">Turquoise killifish</name>
    <dbReference type="NCBI Taxonomy" id="105023"/>
    <lineage>
        <taxon>Eukaryota</taxon>
        <taxon>Metazoa</taxon>
        <taxon>Chordata</taxon>
        <taxon>Craniata</taxon>
        <taxon>Vertebrata</taxon>
        <taxon>Euteleostomi</taxon>
        <taxon>Actinopterygii</taxon>
        <taxon>Neopterygii</taxon>
        <taxon>Teleostei</taxon>
        <taxon>Neoteleostei</taxon>
        <taxon>Acanthomorphata</taxon>
        <taxon>Ovalentaria</taxon>
        <taxon>Atherinomorphae</taxon>
        <taxon>Cyprinodontiformes</taxon>
        <taxon>Nothobranchiidae</taxon>
        <taxon>Nothobranchius</taxon>
    </lineage>
</organism>
<accession>A0A8C6MCZ5</accession>
<dbReference type="SUPFAM" id="SSF56672">
    <property type="entry name" value="DNA/RNA polymerases"/>
    <property type="match status" value="1"/>
</dbReference>
<name>A0A8C6MCZ5_NOTFU</name>
<sequence>SLSSIIGSSHIHHHLLFPQYQNCSCSIKTACITPILKKPGADPTNFDNLRPISKLPFISKILEKVVASKLHSYLNSHNLYEQFQSGFRPQHSTETALVKITNDLLKAADSGHLSILVSLDRSAAFDTLSHSILLKRLASIGISHTSLAWFTSYISDRTQFIQLQSHSSSSSPVTAGVPQESVLGPLLFIIYLLPLGYIFRKYNIDFHCYADDTQLYISSNPNASLPPISLSNCLSEIRSWLSQNLLKLNSNKMELLLIGTASVLKNSPNFSINIDDSTVHPSLQVKSLGVILDGTLSFQSHINHVTRVAYYHLRNIDRLRPFLTPHAAAILVHSLITSRVDYCNSLLFGLPTKSLHKLQLLQNSAARIVTGTPSRNHISPVLKNLHWLPIETRIIYKILLLTFKSVHGSTFIYVIYNLLLPLPDLLDPHLHFIWFNLELALPPWGAELSVALLHGSGTHFPLPLEIRTIFHYSRHTSKPTYSNKFIPFRPRL</sequence>
<dbReference type="CDD" id="cd01650">
    <property type="entry name" value="RT_nLTR_like"/>
    <property type="match status" value="1"/>
</dbReference>
<reference evidence="2" key="2">
    <citation type="submission" date="2025-08" db="UniProtKB">
        <authorList>
            <consortium name="Ensembl"/>
        </authorList>
    </citation>
    <scope>IDENTIFICATION</scope>
</reference>
<dbReference type="AlphaFoldDB" id="A0A8C6MCZ5"/>
<reference evidence="2" key="1">
    <citation type="submission" date="2014-08" db="EMBL/GenBank/DDBJ databases">
        <authorList>
            <person name="Senf B."/>
            <person name="Petzold A."/>
            <person name="Downie B.R."/>
            <person name="Koch P."/>
            <person name="Platzer M."/>
        </authorList>
    </citation>
    <scope>NUCLEOTIDE SEQUENCE [LARGE SCALE GENOMIC DNA]</scope>
    <source>
        <strain evidence="2">GRZ</strain>
    </source>
</reference>
<dbReference type="Pfam" id="PF00078">
    <property type="entry name" value="RVT_1"/>
    <property type="match status" value="1"/>
</dbReference>
<proteinExistence type="predicted"/>
<dbReference type="PROSITE" id="PS50878">
    <property type="entry name" value="RT_POL"/>
    <property type="match status" value="1"/>
</dbReference>
<feature type="domain" description="Reverse transcriptase" evidence="1">
    <location>
        <begin position="16"/>
        <end position="292"/>
    </location>
</feature>
<dbReference type="GeneTree" id="ENSGT01150000286909"/>